<evidence type="ECO:0000256" key="2">
    <source>
        <dbReference type="ARBA" id="ARBA00047806"/>
    </source>
</evidence>
<proteinExistence type="inferred from homology"/>
<dbReference type="Gene3D" id="3.30.1060.10">
    <property type="entry name" value="Peptide methionine sulphoxide reductase MsrA"/>
    <property type="match status" value="1"/>
</dbReference>
<dbReference type="InterPro" id="IPR036509">
    <property type="entry name" value="Met_Sox_Rdtase_MsrA_sf"/>
</dbReference>
<dbReference type="STRING" id="413434.SAMN04488132_106105"/>
<evidence type="ECO:0000313" key="8">
    <source>
        <dbReference type="Proteomes" id="UP000190888"/>
    </source>
</evidence>
<sequence>MMKVLLSTLFLGITLVSCAQQPEKNLISMNNEVIPPGVQTDTATFGEGCFWCTEAFFQRLDGVLKVVSGYGGGHVENPTYEEVCDKTTGHAELARIVYDPSKITYDELLEVFWKTHDPTTLNQQGNDVGPQYRSVIFYHNEEQKKKAESYKAKLDQSGAWDSPIVTAIEPFRNFYPAENYHQNYYNDNQGQGYCRFVIRPKLEKFEKVFKNKLKKQ</sequence>
<dbReference type="HAMAP" id="MF_01401">
    <property type="entry name" value="MsrA"/>
    <property type="match status" value="1"/>
</dbReference>
<comment type="catalytic activity">
    <reaction evidence="2 4">
        <text>L-methionyl-[protein] + [thioredoxin]-disulfide + H2O = L-methionyl-(S)-S-oxide-[protein] + [thioredoxin]-dithiol</text>
        <dbReference type="Rhea" id="RHEA:14217"/>
        <dbReference type="Rhea" id="RHEA-COMP:10698"/>
        <dbReference type="Rhea" id="RHEA-COMP:10700"/>
        <dbReference type="Rhea" id="RHEA-COMP:12313"/>
        <dbReference type="Rhea" id="RHEA-COMP:12315"/>
        <dbReference type="ChEBI" id="CHEBI:15377"/>
        <dbReference type="ChEBI" id="CHEBI:16044"/>
        <dbReference type="ChEBI" id="CHEBI:29950"/>
        <dbReference type="ChEBI" id="CHEBI:44120"/>
        <dbReference type="ChEBI" id="CHEBI:50058"/>
        <dbReference type="EC" id="1.8.4.11"/>
    </reaction>
</comment>
<dbReference type="PANTHER" id="PTHR43774">
    <property type="entry name" value="PEPTIDE METHIONINE SULFOXIDE REDUCTASE"/>
    <property type="match status" value="1"/>
</dbReference>
<dbReference type="Proteomes" id="UP000190888">
    <property type="component" value="Unassembled WGS sequence"/>
</dbReference>
<gene>
    <name evidence="4" type="primary">msrA</name>
    <name evidence="7" type="ORF">SAMN04488132_106105</name>
</gene>
<reference evidence="7 8" key="1">
    <citation type="submission" date="2017-02" db="EMBL/GenBank/DDBJ databases">
        <authorList>
            <person name="Peterson S.W."/>
        </authorList>
    </citation>
    <scope>NUCLEOTIDE SEQUENCE [LARGE SCALE GENOMIC DNA]</scope>
    <source>
        <strain evidence="7 8">DSM 22335</strain>
    </source>
</reference>
<keyword evidence="5" id="KW-0732">Signal</keyword>
<accession>A0A1T4PMT7</accession>
<keyword evidence="1 4" id="KW-0560">Oxidoreductase</keyword>
<evidence type="ECO:0000256" key="5">
    <source>
        <dbReference type="SAM" id="SignalP"/>
    </source>
</evidence>
<dbReference type="GO" id="GO:0033744">
    <property type="term" value="F:L-methionine:thioredoxin-disulfide S-oxidoreductase activity"/>
    <property type="evidence" value="ECO:0007669"/>
    <property type="project" value="RHEA"/>
</dbReference>
<feature type="signal peptide" evidence="5">
    <location>
        <begin position="1"/>
        <end position="19"/>
    </location>
</feature>
<organism evidence="7 8">
    <name type="scientific">Sediminibacterium ginsengisoli</name>
    <dbReference type="NCBI Taxonomy" id="413434"/>
    <lineage>
        <taxon>Bacteria</taxon>
        <taxon>Pseudomonadati</taxon>
        <taxon>Bacteroidota</taxon>
        <taxon>Chitinophagia</taxon>
        <taxon>Chitinophagales</taxon>
        <taxon>Chitinophagaceae</taxon>
        <taxon>Sediminibacterium</taxon>
    </lineage>
</organism>
<feature type="domain" description="Peptide methionine sulphoxide reductase MsrA" evidence="6">
    <location>
        <begin position="42"/>
        <end position="194"/>
    </location>
</feature>
<evidence type="ECO:0000256" key="1">
    <source>
        <dbReference type="ARBA" id="ARBA00023002"/>
    </source>
</evidence>
<dbReference type="PANTHER" id="PTHR43774:SF1">
    <property type="entry name" value="PEPTIDE METHIONINE SULFOXIDE REDUCTASE MSRA 2"/>
    <property type="match status" value="1"/>
</dbReference>
<dbReference type="SUPFAM" id="SSF55068">
    <property type="entry name" value="Peptide methionine sulfoxide reductase"/>
    <property type="match status" value="1"/>
</dbReference>
<dbReference type="AlphaFoldDB" id="A0A1T4PMT7"/>
<keyword evidence="8" id="KW-1185">Reference proteome</keyword>
<name>A0A1T4PMT7_9BACT</name>
<feature type="chain" id="PRO_5012775231" description="Peptide methionine sulfoxide reductase MsrA" evidence="5">
    <location>
        <begin position="20"/>
        <end position="216"/>
    </location>
</feature>
<comment type="function">
    <text evidence="4">Has an important function as a repair enzyme for proteins that have been inactivated by oxidation. Catalyzes the reversible oxidation-reduction of methionine sulfoxide in proteins to methionine.</text>
</comment>
<evidence type="ECO:0000313" key="7">
    <source>
        <dbReference type="EMBL" id="SJZ92863.1"/>
    </source>
</evidence>
<dbReference type="PROSITE" id="PS51257">
    <property type="entry name" value="PROKAR_LIPOPROTEIN"/>
    <property type="match status" value="1"/>
</dbReference>
<dbReference type="Pfam" id="PF01625">
    <property type="entry name" value="PMSR"/>
    <property type="match status" value="1"/>
</dbReference>
<comment type="catalytic activity">
    <reaction evidence="3 4">
        <text>[thioredoxin]-disulfide + L-methionine + H2O = L-methionine (S)-S-oxide + [thioredoxin]-dithiol</text>
        <dbReference type="Rhea" id="RHEA:19993"/>
        <dbReference type="Rhea" id="RHEA-COMP:10698"/>
        <dbReference type="Rhea" id="RHEA-COMP:10700"/>
        <dbReference type="ChEBI" id="CHEBI:15377"/>
        <dbReference type="ChEBI" id="CHEBI:29950"/>
        <dbReference type="ChEBI" id="CHEBI:50058"/>
        <dbReference type="ChEBI" id="CHEBI:57844"/>
        <dbReference type="ChEBI" id="CHEBI:58772"/>
        <dbReference type="EC" id="1.8.4.11"/>
    </reaction>
</comment>
<dbReference type="EC" id="1.8.4.11" evidence="4"/>
<evidence type="ECO:0000259" key="6">
    <source>
        <dbReference type="Pfam" id="PF01625"/>
    </source>
</evidence>
<evidence type="ECO:0000256" key="3">
    <source>
        <dbReference type="ARBA" id="ARBA00048782"/>
    </source>
</evidence>
<dbReference type="InterPro" id="IPR002569">
    <property type="entry name" value="Met_Sox_Rdtase_MsrA_dom"/>
</dbReference>
<evidence type="ECO:0000256" key="4">
    <source>
        <dbReference type="HAMAP-Rule" id="MF_01401"/>
    </source>
</evidence>
<feature type="active site" evidence="4">
    <location>
        <position position="49"/>
    </location>
</feature>
<dbReference type="NCBIfam" id="TIGR00401">
    <property type="entry name" value="msrA"/>
    <property type="match status" value="1"/>
</dbReference>
<dbReference type="EMBL" id="FUWH01000006">
    <property type="protein sequence ID" value="SJZ92863.1"/>
    <property type="molecule type" value="Genomic_DNA"/>
</dbReference>
<comment type="similarity">
    <text evidence="4">Belongs to the MsrA Met sulfoxide reductase family.</text>
</comment>
<dbReference type="GO" id="GO:0008113">
    <property type="term" value="F:peptide-methionine (S)-S-oxide reductase activity"/>
    <property type="evidence" value="ECO:0007669"/>
    <property type="project" value="UniProtKB-UniRule"/>
</dbReference>
<protein>
    <recommendedName>
        <fullName evidence="4">Peptide methionine sulfoxide reductase MsrA</fullName>
        <shortName evidence="4">Protein-methionine-S-oxide reductase</shortName>
        <ecNumber evidence="4">1.8.4.11</ecNumber>
    </recommendedName>
    <alternativeName>
        <fullName evidence="4">Peptide-methionine (S)-S-oxide reductase</fullName>
        <shortName evidence="4">Peptide Met(O) reductase</shortName>
    </alternativeName>
</protein>